<dbReference type="PANTHER" id="PTHR36451">
    <property type="entry name" value="PAPS-DEPENDENT SULFOTRANSFERASE STF3"/>
    <property type="match status" value="1"/>
</dbReference>
<name>A0A7W7EWI1_9SPHN</name>
<dbReference type="SUPFAM" id="SSF52540">
    <property type="entry name" value="P-loop containing nucleoside triphosphate hydrolases"/>
    <property type="match status" value="1"/>
</dbReference>
<dbReference type="PANTHER" id="PTHR36451:SF1">
    <property type="entry name" value="OMEGA-HYDROXY-BETA-DIHYDROMENAQUINONE-9 SULFOTRANSFERASE STF3"/>
    <property type="match status" value="1"/>
</dbReference>
<dbReference type="OrthoDB" id="7840040at2"/>
<dbReference type="RefSeq" id="WP_144904153.1">
    <property type="nucleotide sequence ID" value="NZ_JACHOA010000004.1"/>
</dbReference>
<evidence type="ECO:0000313" key="2">
    <source>
        <dbReference type="Proteomes" id="UP000538566"/>
    </source>
</evidence>
<reference evidence="1 2" key="1">
    <citation type="submission" date="2020-08" db="EMBL/GenBank/DDBJ databases">
        <title>Genomic Encyclopedia of Type Strains, Phase IV (KMG-IV): sequencing the most valuable type-strain genomes for metagenomic binning, comparative biology and taxonomic classification.</title>
        <authorList>
            <person name="Goeker M."/>
        </authorList>
    </citation>
    <scope>NUCLEOTIDE SEQUENCE [LARGE SCALE GENOMIC DNA]</scope>
    <source>
        <strain evidence="1 2">DSM 17507</strain>
    </source>
</reference>
<sequence>MVNVTDKPYAAIFGDWRGTLESGNLLSQAEEFTGLSDWGGRRWDEERFRYDFALLCEGIESTGDLSALGRRRSYARLMTMLVSRLRYLDARKHANGVEAARISAPLIGTGMPRAGTTFLHGLLAQDPALRVAKAFEAAMPVPLDGPEGDARSVIYQELLDFQGMTSDHLTAMHPFGAELPEECLFLQEGACTAIFGGLWNVPKFQAAVADKSAIAFRWQIGLMQYLQTQSGGERWALKTPGHIMTWDELRIAFPDALIYVNHRDPGKVIPSMASLMAALRGLFSDQLLDPLELGKEQLAIWAPTMNAYAAWRNGPGRDAKVVDVVFSDLIARPIETVSEMYDTFGLRLGGDARDRMLRHLERDRHGKAPQRAYSLADYGLDEAAIEGAFGAYIDQFGIRREQR</sequence>
<dbReference type="InterPro" id="IPR052736">
    <property type="entry name" value="Stf3_sulfotransferase"/>
</dbReference>
<evidence type="ECO:0000313" key="1">
    <source>
        <dbReference type="EMBL" id="MBB4614315.1"/>
    </source>
</evidence>
<evidence type="ECO:0008006" key="3">
    <source>
        <dbReference type="Google" id="ProtNLM"/>
    </source>
</evidence>
<dbReference type="Proteomes" id="UP000538566">
    <property type="component" value="Unassembled WGS sequence"/>
</dbReference>
<gene>
    <name evidence="1" type="ORF">GGR37_002601</name>
</gene>
<dbReference type="EMBL" id="JACHOA010000004">
    <property type="protein sequence ID" value="MBB4614315.1"/>
    <property type="molecule type" value="Genomic_DNA"/>
</dbReference>
<accession>A0A7W7EWI1</accession>
<protein>
    <recommendedName>
        <fullName evidence="3">Sulfotransferase family protein</fullName>
    </recommendedName>
</protein>
<dbReference type="Gene3D" id="3.40.50.300">
    <property type="entry name" value="P-loop containing nucleotide triphosphate hydrolases"/>
    <property type="match status" value="1"/>
</dbReference>
<proteinExistence type="predicted"/>
<dbReference type="InterPro" id="IPR027417">
    <property type="entry name" value="P-loop_NTPase"/>
</dbReference>
<keyword evidence="2" id="KW-1185">Reference proteome</keyword>
<dbReference type="AlphaFoldDB" id="A0A7W7EWI1"/>
<dbReference type="Pfam" id="PF13469">
    <property type="entry name" value="Sulfotransfer_3"/>
    <property type="match status" value="1"/>
</dbReference>
<organism evidence="1 2">
    <name type="scientific">Novosphingobium taihuense</name>
    <dbReference type="NCBI Taxonomy" id="260085"/>
    <lineage>
        <taxon>Bacteria</taxon>
        <taxon>Pseudomonadati</taxon>
        <taxon>Pseudomonadota</taxon>
        <taxon>Alphaproteobacteria</taxon>
        <taxon>Sphingomonadales</taxon>
        <taxon>Sphingomonadaceae</taxon>
        <taxon>Novosphingobium</taxon>
    </lineage>
</organism>
<comment type="caution">
    <text evidence="1">The sequence shown here is derived from an EMBL/GenBank/DDBJ whole genome shotgun (WGS) entry which is preliminary data.</text>
</comment>